<dbReference type="EMBL" id="FXAU01000001">
    <property type="protein sequence ID" value="SMG10524.1"/>
    <property type="molecule type" value="Genomic_DNA"/>
</dbReference>
<organism evidence="3 4">
    <name type="scientific">Sphingobacterium psychroaquaticum</name>
    <dbReference type="NCBI Taxonomy" id="561061"/>
    <lineage>
        <taxon>Bacteria</taxon>
        <taxon>Pseudomonadati</taxon>
        <taxon>Bacteroidota</taxon>
        <taxon>Sphingobacteriia</taxon>
        <taxon>Sphingobacteriales</taxon>
        <taxon>Sphingobacteriaceae</taxon>
        <taxon>Sphingobacterium</taxon>
    </lineage>
</organism>
<dbReference type="InterPro" id="IPR013538">
    <property type="entry name" value="ASHA1/2-like_C"/>
</dbReference>
<evidence type="ECO:0000313" key="3">
    <source>
        <dbReference type="EMBL" id="SMG10524.1"/>
    </source>
</evidence>
<reference evidence="3 4" key="1">
    <citation type="submission" date="2017-04" db="EMBL/GenBank/DDBJ databases">
        <authorList>
            <person name="Afonso C.L."/>
            <person name="Miller P.J."/>
            <person name="Scott M.A."/>
            <person name="Spackman E."/>
            <person name="Goraichik I."/>
            <person name="Dimitrov K.M."/>
            <person name="Suarez D.L."/>
            <person name="Swayne D.E."/>
        </authorList>
    </citation>
    <scope>NUCLEOTIDE SEQUENCE [LARGE SCALE GENOMIC DNA]</scope>
    <source>
        <strain evidence="3 4">DSM 22418</strain>
    </source>
</reference>
<keyword evidence="4" id="KW-1185">Reference proteome</keyword>
<dbReference type="InterPro" id="IPR023393">
    <property type="entry name" value="START-like_dom_sf"/>
</dbReference>
<name>A0A1X7I7E0_9SPHI</name>
<gene>
    <name evidence="3" type="ORF">SAMN05660862_0541</name>
</gene>
<dbReference type="AlphaFoldDB" id="A0A1X7I7E0"/>
<dbReference type="Pfam" id="PF08327">
    <property type="entry name" value="AHSA1"/>
    <property type="match status" value="1"/>
</dbReference>
<feature type="domain" description="Activator of Hsp90 ATPase homologue 1/2-like C-terminal" evidence="2">
    <location>
        <begin position="14"/>
        <end position="133"/>
    </location>
</feature>
<evidence type="ECO:0000313" key="4">
    <source>
        <dbReference type="Proteomes" id="UP000192980"/>
    </source>
</evidence>
<dbReference type="SUPFAM" id="SSF55961">
    <property type="entry name" value="Bet v1-like"/>
    <property type="match status" value="1"/>
</dbReference>
<dbReference type="OrthoDB" id="2364866at2"/>
<accession>A0A1X7I7E0</accession>
<protein>
    <submittedName>
        <fullName evidence="3">Uncharacterized conserved protein YndB, AHSA1/START domain</fullName>
    </submittedName>
</protein>
<dbReference type="STRING" id="561061.SAMN05660862_0541"/>
<comment type="similarity">
    <text evidence="1">Belongs to the AHA1 family.</text>
</comment>
<dbReference type="RefSeq" id="WP_085471411.1">
    <property type="nucleotide sequence ID" value="NZ_CP038029.1"/>
</dbReference>
<dbReference type="Gene3D" id="3.30.530.20">
    <property type="match status" value="1"/>
</dbReference>
<dbReference type="Proteomes" id="UP000192980">
    <property type="component" value="Unassembled WGS sequence"/>
</dbReference>
<proteinExistence type="inferred from homology"/>
<evidence type="ECO:0000259" key="2">
    <source>
        <dbReference type="Pfam" id="PF08327"/>
    </source>
</evidence>
<sequence>MTLTANASIQIQKPIAEVFEAIVDPEKMRNYFISHASGTLEPGVTVQWSFPEFEGNFPVLGKEIQPFSYISFDWSAGKEGQLVEIFLTPQEDGSTVVKIVESTMENTEEGILAMKQQTEGWANFLACLKAFLEYGINLRTGAFDFMREKK</sequence>
<evidence type="ECO:0000256" key="1">
    <source>
        <dbReference type="ARBA" id="ARBA00006817"/>
    </source>
</evidence>